<dbReference type="Gene3D" id="3.40.50.880">
    <property type="match status" value="1"/>
</dbReference>
<dbReference type="RefSeq" id="WP_005798646.1">
    <property type="nucleotide sequence ID" value="NZ_JGDB01000220.1"/>
</dbReference>
<dbReference type="PANTHER" id="PTHR48094">
    <property type="entry name" value="PROTEIN/NUCLEIC ACID DEGLYCASE DJ-1-RELATED"/>
    <property type="match status" value="1"/>
</dbReference>
<accession>A0A015TZR6</accession>
<dbReference type="PANTHER" id="PTHR48094:SF19">
    <property type="entry name" value="DJ-1_PFPI DOMAIN-CONTAINING PROTEIN"/>
    <property type="match status" value="1"/>
</dbReference>
<organism evidence="2 3">
    <name type="scientific">Bacteroides fragilis str. 3998T(B)3</name>
    <dbReference type="NCBI Taxonomy" id="1339316"/>
    <lineage>
        <taxon>Bacteria</taxon>
        <taxon>Pseudomonadati</taxon>
        <taxon>Bacteroidota</taxon>
        <taxon>Bacteroidia</taxon>
        <taxon>Bacteroidales</taxon>
        <taxon>Bacteroidaceae</taxon>
        <taxon>Bacteroides</taxon>
    </lineage>
</organism>
<dbReference type="Proteomes" id="UP000020773">
    <property type="component" value="Unassembled WGS sequence"/>
</dbReference>
<proteinExistence type="predicted"/>
<dbReference type="GO" id="GO:0005737">
    <property type="term" value="C:cytoplasm"/>
    <property type="evidence" value="ECO:0007669"/>
    <property type="project" value="TreeGrafter"/>
</dbReference>
<dbReference type="EMBL" id="JGDB01000220">
    <property type="protein sequence ID" value="EXY89894.1"/>
    <property type="molecule type" value="Genomic_DNA"/>
</dbReference>
<dbReference type="InterPro" id="IPR002818">
    <property type="entry name" value="DJ-1/PfpI"/>
</dbReference>
<dbReference type="Pfam" id="PF01965">
    <property type="entry name" value="DJ-1_PfpI"/>
    <property type="match status" value="1"/>
</dbReference>
<gene>
    <name evidence="2" type="ORF">M125_3424</name>
</gene>
<feature type="domain" description="DJ-1/PfpI" evidence="1">
    <location>
        <begin position="4"/>
        <end position="173"/>
    </location>
</feature>
<comment type="caution">
    <text evidence="2">The sequence shown here is derived from an EMBL/GenBank/DDBJ whole genome shotgun (WGS) entry which is preliminary data.</text>
</comment>
<dbReference type="AlphaFoldDB" id="A0A015TZR6"/>
<name>A0A015TZR6_BACFG</name>
<dbReference type="InterPro" id="IPR029062">
    <property type="entry name" value="Class_I_gatase-like"/>
</dbReference>
<protein>
    <recommendedName>
        <fullName evidence="1">DJ-1/PfpI domain-containing protein</fullName>
    </recommendedName>
</protein>
<dbReference type="CDD" id="cd03140">
    <property type="entry name" value="GATase1_PfpI_3"/>
    <property type="match status" value="1"/>
</dbReference>
<sequence>MKQEVLFIILNEYADWESAFLAASLHSGLMPGSEIKYVVKTVAPTLDAVRSLGGFRTLPDYSFDTMPSDYAGLVLIGGMQWQSPEAERIFPIVQDAFEKGKVIGGICNAASFLCAHGFLNHVKHTGNTLAVLKQWGGERYTNEDGYLEKQAVGDKNIVTANGTGYLEFTRELLLALKADTQEKIEAFYDFSKNGLVR</sequence>
<dbReference type="InterPro" id="IPR050325">
    <property type="entry name" value="Prot/Nucl_acid_deglycase"/>
</dbReference>
<evidence type="ECO:0000313" key="3">
    <source>
        <dbReference type="Proteomes" id="UP000020773"/>
    </source>
</evidence>
<dbReference type="SUPFAM" id="SSF52317">
    <property type="entry name" value="Class I glutamine amidotransferase-like"/>
    <property type="match status" value="1"/>
</dbReference>
<dbReference type="PATRIC" id="fig|1339316.3.peg.3242"/>
<reference evidence="2 3" key="1">
    <citation type="submission" date="2014-02" db="EMBL/GenBank/DDBJ databases">
        <authorList>
            <person name="Sears C."/>
            <person name="Carroll K."/>
            <person name="Sack B.R."/>
            <person name="Qadri F."/>
            <person name="Myers L.L."/>
            <person name="Chung G.-T."/>
            <person name="Escheverria P."/>
            <person name="Fraser C.M."/>
            <person name="Sadzewicz L."/>
            <person name="Shefchek K.A."/>
            <person name="Tallon L."/>
            <person name="Das S.P."/>
            <person name="Daugherty S."/>
            <person name="Mongodin E.F."/>
        </authorList>
    </citation>
    <scope>NUCLEOTIDE SEQUENCE [LARGE SCALE GENOMIC DNA]</scope>
    <source>
        <strain evidence="3">3998T(B)3</strain>
    </source>
</reference>
<evidence type="ECO:0000259" key="1">
    <source>
        <dbReference type="Pfam" id="PF01965"/>
    </source>
</evidence>
<evidence type="ECO:0000313" key="2">
    <source>
        <dbReference type="EMBL" id="EXY89894.1"/>
    </source>
</evidence>